<dbReference type="Pfam" id="PF14388">
    <property type="entry name" value="DUF4419"/>
    <property type="match status" value="1"/>
</dbReference>
<dbReference type="PANTHER" id="PTHR31252:SF11">
    <property type="entry name" value="DUF4419 DOMAIN-CONTAINING PROTEIN"/>
    <property type="match status" value="1"/>
</dbReference>
<dbReference type="EMBL" id="MK072100">
    <property type="protein sequence ID" value="AYV78808.1"/>
    <property type="molecule type" value="Genomic_DNA"/>
</dbReference>
<reference evidence="1" key="1">
    <citation type="submission" date="2018-10" db="EMBL/GenBank/DDBJ databases">
        <title>Hidden diversity of soil giant viruses.</title>
        <authorList>
            <person name="Schulz F."/>
            <person name="Alteio L."/>
            <person name="Goudeau D."/>
            <person name="Ryan E.M."/>
            <person name="Malmstrom R.R."/>
            <person name="Blanchard J."/>
            <person name="Woyke T."/>
        </authorList>
    </citation>
    <scope>NUCLEOTIDE SEQUENCE</scope>
    <source>
        <strain evidence="1">EDV1</strain>
    </source>
</reference>
<dbReference type="PANTHER" id="PTHR31252">
    <property type="entry name" value="DUF4419 DOMAIN-CONTAINING PROTEIN"/>
    <property type="match status" value="1"/>
</dbReference>
<protein>
    <recommendedName>
        <fullName evidence="2">DUF4419 domain-containing protein</fullName>
    </recommendedName>
</protein>
<proteinExistence type="predicted"/>
<organism evidence="1">
    <name type="scientific">Edafosvirus sp</name>
    <dbReference type="NCBI Taxonomy" id="2487765"/>
    <lineage>
        <taxon>Viruses</taxon>
        <taxon>Varidnaviria</taxon>
        <taxon>Bamfordvirae</taxon>
        <taxon>Nucleocytoviricota</taxon>
        <taxon>Megaviricetes</taxon>
        <taxon>Imitervirales</taxon>
        <taxon>Mimiviridae</taxon>
        <taxon>Klosneuvirinae</taxon>
    </lineage>
</organism>
<dbReference type="InterPro" id="IPR025533">
    <property type="entry name" value="DUF4419"/>
</dbReference>
<evidence type="ECO:0000313" key="1">
    <source>
        <dbReference type="EMBL" id="AYV78808.1"/>
    </source>
</evidence>
<accession>A0A3G4ZV83</accession>
<sequence>MAETKSTIKIVNINDDLAKVEQIYYSKLLADRDWQNNLRQYNDPKDKYVTQYTIRNGKATIYANSNCVLQAFMNAYNNHEDVLLSADDIWLLICLNFTKYVNDNAKSLRKIFVDHDGKKKLVVKEPIGKEESDWTDFFGEMVKQINVNVKGEIVGKIESTFSTTGKVEKILSYACTMNTFKQYFSYGRCIPCCGIKNVQFKGTIDDWMLLKKKALELGDFMKTDGTTFTNYIEKLTPILDLFIDTYNGKVNKEMWNKIMNITHGRLGSGSTTYISGWILDLFLNTKPNMEPSDIKVDYINVPVEVINHATGQTKTCYILGGFDGIHYENGVHSLVQSLSVIEDKSTVKSFFQMPSETSSKCNLL</sequence>
<name>A0A3G4ZV83_9VIRU</name>
<evidence type="ECO:0008006" key="2">
    <source>
        <dbReference type="Google" id="ProtNLM"/>
    </source>
</evidence>
<gene>
    <name evidence="1" type="ORF">Edafosvirus35_5</name>
</gene>